<feature type="region of interest" description="Disordered" evidence="1">
    <location>
        <begin position="121"/>
        <end position="145"/>
    </location>
</feature>
<gene>
    <name evidence="3" type="ORF">LX12_003203</name>
</gene>
<protein>
    <submittedName>
        <fullName evidence="3">Luciferase family oxidoreductase, group 1</fullName>
    </submittedName>
</protein>
<proteinExistence type="predicted"/>
<dbReference type="CDD" id="cd00347">
    <property type="entry name" value="Flavin_utilizing_monoxygenases"/>
    <property type="match status" value="1"/>
</dbReference>
<evidence type="ECO:0000256" key="1">
    <source>
        <dbReference type="SAM" id="MobiDB-lite"/>
    </source>
</evidence>
<dbReference type="Gene3D" id="3.20.20.30">
    <property type="entry name" value="Luciferase-like domain"/>
    <property type="match status" value="1"/>
</dbReference>
<sequence>MRARHDQVTSAPPLPLSVLDLSPIPEGGTAAQALRTTVDLAVAAEQWGYRRYWLAEHHFAAVAGASPATLVGLVAANTSTIRVGSAAVLIGFTTPVAAVEAFATIDALHPGRLDLGLGRSVQRRAESTGPKAPKPPSGPPEEDRVVDGLLIPAPFPIPKELLGSPTIAASTEALVFPGSQIPDFDDAVDAVLAMFDGTYAVTPPNSDTPAPLRSWQAAEADVAVWVLGSSGGQSARVAGERGLPFVAAYHIVPSGALDAVEAYRAAFRPSEHLSEPYVIASADVVVADDDETARDLAAGFGSWVYDIRTGRGAQPYPAAAQPLTDDQLAVVSDRTRTQIVGSPDTVVDGLQTLARGLGADELVVTSITHDERDRFRSYELLAKAWGLPA</sequence>
<accession>A0ABT1H430</accession>
<dbReference type="RefSeq" id="WP_425581082.1">
    <property type="nucleotide sequence ID" value="NZ_BAAAOE010000005.1"/>
</dbReference>
<name>A0ABT1H430_9NOCA</name>
<dbReference type="Proteomes" id="UP001205740">
    <property type="component" value="Unassembled WGS sequence"/>
</dbReference>
<evidence type="ECO:0000313" key="4">
    <source>
        <dbReference type="Proteomes" id="UP001205740"/>
    </source>
</evidence>
<dbReference type="Pfam" id="PF00296">
    <property type="entry name" value="Bac_luciferase"/>
    <property type="match status" value="2"/>
</dbReference>
<evidence type="ECO:0000259" key="2">
    <source>
        <dbReference type="Pfam" id="PF00296"/>
    </source>
</evidence>
<keyword evidence="4" id="KW-1185">Reference proteome</keyword>
<feature type="domain" description="Luciferase-like" evidence="2">
    <location>
        <begin position="18"/>
        <end position="127"/>
    </location>
</feature>
<dbReference type="SUPFAM" id="SSF51679">
    <property type="entry name" value="Bacterial luciferase-like"/>
    <property type="match status" value="1"/>
</dbReference>
<dbReference type="InterPro" id="IPR050766">
    <property type="entry name" value="Bact_Lucif_Oxidored"/>
</dbReference>
<dbReference type="PANTHER" id="PTHR30137">
    <property type="entry name" value="LUCIFERASE-LIKE MONOOXYGENASE"/>
    <property type="match status" value="1"/>
</dbReference>
<reference evidence="3 4" key="1">
    <citation type="submission" date="2022-06" db="EMBL/GenBank/DDBJ databases">
        <title>Genomic Encyclopedia of Archaeal and Bacterial Type Strains, Phase II (KMG-II): from individual species to whole genera.</title>
        <authorList>
            <person name="Goeker M."/>
        </authorList>
    </citation>
    <scope>NUCLEOTIDE SEQUENCE [LARGE SCALE GENOMIC DNA]</scope>
    <source>
        <strain evidence="3 4">DSM 45037</strain>
    </source>
</reference>
<comment type="caution">
    <text evidence="3">The sequence shown here is derived from an EMBL/GenBank/DDBJ whole genome shotgun (WGS) entry which is preliminary data.</text>
</comment>
<dbReference type="InterPro" id="IPR011251">
    <property type="entry name" value="Luciferase-like_dom"/>
</dbReference>
<dbReference type="EMBL" id="JAMTCG010000006">
    <property type="protein sequence ID" value="MCP2161999.1"/>
    <property type="molecule type" value="Genomic_DNA"/>
</dbReference>
<evidence type="ECO:0000313" key="3">
    <source>
        <dbReference type="EMBL" id="MCP2161999.1"/>
    </source>
</evidence>
<organism evidence="3 4">
    <name type="scientific">Williamsia serinedens</name>
    <dbReference type="NCBI Taxonomy" id="391736"/>
    <lineage>
        <taxon>Bacteria</taxon>
        <taxon>Bacillati</taxon>
        <taxon>Actinomycetota</taxon>
        <taxon>Actinomycetes</taxon>
        <taxon>Mycobacteriales</taxon>
        <taxon>Nocardiaceae</taxon>
        <taxon>Williamsia</taxon>
    </lineage>
</organism>
<dbReference type="PANTHER" id="PTHR30137:SF6">
    <property type="entry name" value="LUCIFERASE-LIKE MONOOXYGENASE"/>
    <property type="match status" value="1"/>
</dbReference>
<feature type="domain" description="Luciferase-like" evidence="2">
    <location>
        <begin position="186"/>
        <end position="360"/>
    </location>
</feature>
<dbReference type="InterPro" id="IPR036661">
    <property type="entry name" value="Luciferase-like_sf"/>
</dbReference>